<name>A0ABU0DZB3_9FIRM</name>
<dbReference type="RefSeq" id="WP_307405531.1">
    <property type="nucleotide sequence ID" value="NZ_JAUSUR010000001.1"/>
</dbReference>
<dbReference type="Proteomes" id="UP001230220">
    <property type="component" value="Unassembled WGS sequence"/>
</dbReference>
<protein>
    <submittedName>
        <fullName evidence="1">Uncharacterized protein</fullName>
    </submittedName>
</protein>
<reference evidence="1 2" key="1">
    <citation type="submission" date="2023-07" db="EMBL/GenBank/DDBJ databases">
        <title>Genomic Encyclopedia of Type Strains, Phase IV (KMG-IV): sequencing the most valuable type-strain genomes for metagenomic binning, comparative biology and taxonomic classification.</title>
        <authorList>
            <person name="Goeker M."/>
        </authorList>
    </citation>
    <scope>NUCLEOTIDE SEQUENCE [LARGE SCALE GENOMIC DNA]</scope>
    <source>
        <strain evidence="1 2">DSM 16784</strain>
    </source>
</reference>
<evidence type="ECO:0000313" key="2">
    <source>
        <dbReference type="Proteomes" id="UP001230220"/>
    </source>
</evidence>
<accession>A0ABU0DZB3</accession>
<gene>
    <name evidence="1" type="ORF">J2S15_000704</name>
</gene>
<comment type="caution">
    <text evidence="1">The sequence shown here is derived from an EMBL/GenBank/DDBJ whole genome shotgun (WGS) entry which is preliminary data.</text>
</comment>
<sequence length="80" mass="9379">MGYYDVRNAKLSILDMLKYDAIQDEDKIIYKDMGRYVQMLVPMNNSKLHDTYEVYFDSNGRISKIIGHDTNTGFRGTKYV</sequence>
<proteinExistence type="predicted"/>
<dbReference type="EMBL" id="JAUSUR010000001">
    <property type="protein sequence ID" value="MDQ0359973.1"/>
    <property type="molecule type" value="Genomic_DNA"/>
</dbReference>
<evidence type="ECO:0000313" key="1">
    <source>
        <dbReference type="EMBL" id="MDQ0359973.1"/>
    </source>
</evidence>
<organism evidence="1 2">
    <name type="scientific">Breznakia pachnodae</name>
    <dbReference type="NCBI Taxonomy" id="265178"/>
    <lineage>
        <taxon>Bacteria</taxon>
        <taxon>Bacillati</taxon>
        <taxon>Bacillota</taxon>
        <taxon>Erysipelotrichia</taxon>
        <taxon>Erysipelotrichales</taxon>
        <taxon>Erysipelotrichaceae</taxon>
        <taxon>Breznakia</taxon>
    </lineage>
</organism>
<keyword evidence="2" id="KW-1185">Reference proteome</keyword>